<dbReference type="InterPro" id="IPR004358">
    <property type="entry name" value="Sig_transdc_His_kin-like_C"/>
</dbReference>
<keyword evidence="14" id="KW-1133">Transmembrane helix</keyword>
<dbReference type="Gene3D" id="1.10.287.130">
    <property type="match status" value="1"/>
</dbReference>
<dbReference type="InterPro" id="IPR003594">
    <property type="entry name" value="HATPase_dom"/>
</dbReference>
<dbReference type="PRINTS" id="PR00344">
    <property type="entry name" value="BCTRLSENSOR"/>
</dbReference>
<feature type="transmembrane region" description="Helical" evidence="14">
    <location>
        <begin position="24"/>
        <end position="40"/>
    </location>
</feature>
<evidence type="ECO:0000256" key="9">
    <source>
        <dbReference type="ARBA" id="ARBA00022840"/>
    </source>
</evidence>
<dbReference type="PANTHER" id="PTHR43065:SF10">
    <property type="entry name" value="PEROXIDE STRESS-ACTIVATED HISTIDINE KINASE MAK3"/>
    <property type="match status" value="1"/>
</dbReference>
<feature type="transmembrane region" description="Helical" evidence="14">
    <location>
        <begin position="97"/>
        <end position="118"/>
    </location>
</feature>
<dbReference type="InterPro" id="IPR013767">
    <property type="entry name" value="PAS_fold"/>
</dbReference>
<dbReference type="InterPro" id="IPR000700">
    <property type="entry name" value="PAS-assoc_C"/>
</dbReference>
<keyword evidence="4" id="KW-0597">Phosphoprotein</keyword>
<evidence type="ECO:0000259" key="17">
    <source>
        <dbReference type="PROSITE" id="PS50113"/>
    </source>
</evidence>
<evidence type="ECO:0000256" key="11">
    <source>
        <dbReference type="ARBA" id="ARBA00023012"/>
    </source>
</evidence>
<evidence type="ECO:0000256" key="4">
    <source>
        <dbReference type="ARBA" id="ARBA00022553"/>
    </source>
</evidence>
<name>A0AAW9TUV0_RHIML</name>
<evidence type="ECO:0000256" key="7">
    <source>
        <dbReference type="ARBA" id="ARBA00022741"/>
    </source>
</evidence>
<evidence type="ECO:0000256" key="10">
    <source>
        <dbReference type="ARBA" id="ARBA00023004"/>
    </source>
</evidence>
<keyword evidence="8 18" id="KW-0418">Kinase</keyword>
<organism evidence="18 19">
    <name type="scientific">Rhizobium meliloti</name>
    <name type="common">Ensifer meliloti</name>
    <name type="synonym">Sinorhizobium meliloti</name>
    <dbReference type="NCBI Taxonomy" id="382"/>
    <lineage>
        <taxon>Bacteria</taxon>
        <taxon>Pseudomonadati</taxon>
        <taxon>Pseudomonadota</taxon>
        <taxon>Alphaproteobacteria</taxon>
        <taxon>Hyphomicrobiales</taxon>
        <taxon>Rhizobiaceae</taxon>
        <taxon>Sinorhizobium/Ensifer group</taxon>
        <taxon>Sinorhizobium</taxon>
    </lineage>
</organism>
<dbReference type="SUPFAM" id="SSF55785">
    <property type="entry name" value="PYP-like sensor domain (PAS domain)"/>
    <property type="match status" value="1"/>
</dbReference>
<dbReference type="RefSeq" id="WP_153349989.1">
    <property type="nucleotide sequence ID" value="NZ_WISR01000203.1"/>
</dbReference>
<dbReference type="PROSITE" id="PS50113">
    <property type="entry name" value="PAC"/>
    <property type="match status" value="1"/>
</dbReference>
<keyword evidence="6 18" id="KW-0808">Transferase</keyword>
<keyword evidence="5" id="KW-0479">Metal-binding</keyword>
<dbReference type="GO" id="GO:0006355">
    <property type="term" value="P:regulation of DNA-templated transcription"/>
    <property type="evidence" value="ECO:0007669"/>
    <property type="project" value="InterPro"/>
</dbReference>
<dbReference type="PROSITE" id="PS50112">
    <property type="entry name" value="PAS"/>
    <property type="match status" value="1"/>
</dbReference>
<dbReference type="SMART" id="SM00387">
    <property type="entry name" value="HATPase_c"/>
    <property type="match status" value="1"/>
</dbReference>
<evidence type="ECO:0000313" key="19">
    <source>
        <dbReference type="Proteomes" id="UP000429484"/>
    </source>
</evidence>
<dbReference type="FunFam" id="3.30.450.20:FF:000060">
    <property type="entry name" value="Sensor protein FixL"/>
    <property type="match status" value="1"/>
</dbReference>
<dbReference type="Pfam" id="PF02518">
    <property type="entry name" value="HATPase_c"/>
    <property type="match status" value="1"/>
</dbReference>
<protein>
    <recommendedName>
        <fullName evidence="13">Sensor protein FixL</fullName>
        <ecNumber evidence="3">2.7.13.3</ecNumber>
    </recommendedName>
</protein>
<dbReference type="SMART" id="SM00091">
    <property type="entry name" value="PAS"/>
    <property type="match status" value="1"/>
</dbReference>
<dbReference type="PANTHER" id="PTHR43065">
    <property type="entry name" value="SENSOR HISTIDINE KINASE"/>
    <property type="match status" value="1"/>
</dbReference>
<evidence type="ECO:0000259" key="15">
    <source>
        <dbReference type="PROSITE" id="PS50109"/>
    </source>
</evidence>
<dbReference type="SMART" id="SM00388">
    <property type="entry name" value="HisKA"/>
    <property type="match status" value="1"/>
</dbReference>
<keyword evidence="7" id="KW-0547">Nucleotide-binding</keyword>
<keyword evidence="10" id="KW-0408">Iron</keyword>
<dbReference type="NCBIfam" id="TIGR00229">
    <property type="entry name" value="sensory_box"/>
    <property type="match status" value="1"/>
</dbReference>
<comment type="function">
    <text evidence="12">Putative oxygen sensor; modulates the activity of FixJ, a transcriptional activator of nitrogen fixation fixK gene. FixL probably acts as a kinase that phosphorylates FixJ.</text>
</comment>
<evidence type="ECO:0000256" key="14">
    <source>
        <dbReference type="SAM" id="Phobius"/>
    </source>
</evidence>
<reference evidence="18 19" key="1">
    <citation type="journal article" date="2013" name="Genome Biol.">
        <title>Comparative genomics of the core and accessory genomes of 48 Sinorhizobium strains comprising five genospecies.</title>
        <authorList>
            <person name="Sugawara M."/>
            <person name="Epstein B."/>
            <person name="Badgley B.D."/>
            <person name="Unno T."/>
            <person name="Xu L."/>
            <person name="Reese J."/>
            <person name="Gyaneshwar P."/>
            <person name="Denny R."/>
            <person name="Mudge J."/>
            <person name="Bharti A.K."/>
            <person name="Farmer A.D."/>
            <person name="May G.D."/>
            <person name="Woodward J.E."/>
            <person name="Medigue C."/>
            <person name="Vallenet D."/>
            <person name="Lajus A."/>
            <person name="Rouy Z."/>
            <person name="Martinez-Vaz B."/>
            <person name="Tiffin P."/>
            <person name="Young N.D."/>
            <person name="Sadowsky M.J."/>
        </authorList>
    </citation>
    <scope>NUCLEOTIDE SEQUENCE [LARGE SCALE GENOMIC DNA]</scope>
    <source>
        <strain evidence="18 19">N6B1</strain>
    </source>
</reference>
<evidence type="ECO:0000256" key="12">
    <source>
        <dbReference type="ARBA" id="ARBA00059827"/>
    </source>
</evidence>
<dbReference type="EC" id="2.7.13.3" evidence="3"/>
<evidence type="ECO:0000256" key="2">
    <source>
        <dbReference type="ARBA" id="ARBA00001971"/>
    </source>
</evidence>
<feature type="domain" description="PAC" evidence="17">
    <location>
        <begin position="203"/>
        <end position="262"/>
    </location>
</feature>
<comment type="caution">
    <text evidence="18">The sequence shown here is derived from an EMBL/GenBank/DDBJ whole genome shotgun (WGS) entry which is preliminary data.</text>
</comment>
<keyword evidence="14" id="KW-0812">Transmembrane</keyword>
<accession>A0AAW9TUV0</accession>
<evidence type="ECO:0000256" key="1">
    <source>
        <dbReference type="ARBA" id="ARBA00000085"/>
    </source>
</evidence>
<keyword evidence="9" id="KW-0067">ATP-binding</keyword>
<dbReference type="AlphaFoldDB" id="A0AAW9TUV0"/>
<sequence>MLSKSGIERTQWGRRVVRWRGDGVAAYIVAAIVTSSVLAIRMIRAEPIGEGLLLFSFIPAILVVALIGGRNPILFAAGLSLVVAVSHQQITSADGPSVVELLVFGSAALLIVALGEVLEAARRAIDRTEDVVRARDAHLRSILDTVPDATVVSATDGTIVSFNAAAVRQFGYAEEEVIGQNLRILMPEPYRHEHDGYLQRYMATGEKRIIGIDRVVSGQRKDGSTFPMKLAVGEMRSGGERFFTGFIRDLTEREESAARLEQIQAELARLARLNEMGEMASTLAHELNQPLSAIANYSHGCTRLLRDMDDAVATRIREALEEVASQSLRAGQIIKHLREFVTKGETEKAPEDIRKLVEESAALALVGSREQGVRTVFEYLPGAEMVLVDRIQVQQVLINLMRNAIEAMRHVDRRELTIRTMPADPGEVAVVVEDTGGGIPEEVAGQLFKPFVTTKASGMGIGLSISKRIVEAHGGEMTVSKNEAGGATFRFTLPAYLDERIVAND</sequence>
<dbReference type="GO" id="GO:0000155">
    <property type="term" value="F:phosphorelay sensor kinase activity"/>
    <property type="evidence" value="ECO:0007669"/>
    <property type="project" value="InterPro"/>
</dbReference>
<comment type="cofactor">
    <cofactor evidence="2">
        <name>heme</name>
        <dbReference type="ChEBI" id="CHEBI:30413"/>
    </cofactor>
</comment>
<dbReference type="CDD" id="cd00082">
    <property type="entry name" value="HisKA"/>
    <property type="match status" value="1"/>
</dbReference>
<gene>
    <name evidence="18" type="primary">fixL</name>
    <name evidence="18" type="ORF">GHK53_25085</name>
</gene>
<dbReference type="InterPro" id="IPR003661">
    <property type="entry name" value="HisK_dim/P_dom"/>
</dbReference>
<dbReference type="InterPro" id="IPR000014">
    <property type="entry name" value="PAS"/>
</dbReference>
<feature type="domain" description="PAS" evidence="16">
    <location>
        <begin position="135"/>
        <end position="205"/>
    </location>
</feature>
<dbReference type="Gene3D" id="3.30.565.10">
    <property type="entry name" value="Histidine kinase-like ATPase, C-terminal domain"/>
    <property type="match status" value="1"/>
</dbReference>
<dbReference type="SUPFAM" id="SSF55874">
    <property type="entry name" value="ATPase domain of HSP90 chaperone/DNA topoisomerase II/histidine kinase"/>
    <property type="match status" value="1"/>
</dbReference>
<evidence type="ECO:0000313" key="18">
    <source>
        <dbReference type="EMBL" id="MQW35957.1"/>
    </source>
</evidence>
<dbReference type="CDD" id="cd16920">
    <property type="entry name" value="HATPase_TmoS-FixL-DctS-like"/>
    <property type="match status" value="1"/>
</dbReference>
<feature type="domain" description="Histidine kinase" evidence="15">
    <location>
        <begin position="282"/>
        <end position="497"/>
    </location>
</feature>
<dbReference type="InterPro" id="IPR035965">
    <property type="entry name" value="PAS-like_dom_sf"/>
</dbReference>
<comment type="catalytic activity">
    <reaction evidence="1">
        <text>ATP + protein L-histidine = ADP + protein N-phospho-L-histidine.</text>
        <dbReference type="EC" id="2.7.13.3"/>
    </reaction>
</comment>
<dbReference type="InterPro" id="IPR036097">
    <property type="entry name" value="HisK_dim/P_sf"/>
</dbReference>
<dbReference type="InterPro" id="IPR005467">
    <property type="entry name" value="His_kinase_dom"/>
</dbReference>
<dbReference type="Pfam" id="PF00989">
    <property type="entry name" value="PAS"/>
    <property type="match status" value="1"/>
</dbReference>
<proteinExistence type="predicted"/>
<dbReference type="SUPFAM" id="SSF47384">
    <property type="entry name" value="Homodimeric domain of signal transducing histidine kinase"/>
    <property type="match status" value="1"/>
</dbReference>
<evidence type="ECO:0000259" key="16">
    <source>
        <dbReference type="PROSITE" id="PS50112"/>
    </source>
</evidence>
<keyword evidence="14" id="KW-0472">Membrane</keyword>
<evidence type="ECO:0000256" key="6">
    <source>
        <dbReference type="ARBA" id="ARBA00022679"/>
    </source>
</evidence>
<dbReference type="GO" id="GO:0005524">
    <property type="term" value="F:ATP binding"/>
    <property type="evidence" value="ECO:0007669"/>
    <property type="project" value="UniProtKB-KW"/>
</dbReference>
<keyword evidence="5" id="KW-0349">Heme</keyword>
<dbReference type="PROSITE" id="PS50109">
    <property type="entry name" value="HIS_KIN"/>
    <property type="match status" value="1"/>
</dbReference>
<dbReference type="Pfam" id="PF00512">
    <property type="entry name" value="HisKA"/>
    <property type="match status" value="1"/>
</dbReference>
<keyword evidence="11" id="KW-0902">Two-component regulatory system</keyword>
<evidence type="ECO:0000256" key="3">
    <source>
        <dbReference type="ARBA" id="ARBA00012438"/>
    </source>
</evidence>
<evidence type="ECO:0000256" key="8">
    <source>
        <dbReference type="ARBA" id="ARBA00022777"/>
    </source>
</evidence>
<evidence type="ECO:0000256" key="5">
    <source>
        <dbReference type="ARBA" id="ARBA00022617"/>
    </source>
</evidence>
<dbReference type="Proteomes" id="UP000429484">
    <property type="component" value="Unassembled WGS sequence"/>
</dbReference>
<feature type="transmembrane region" description="Helical" evidence="14">
    <location>
        <begin position="52"/>
        <end position="85"/>
    </location>
</feature>
<evidence type="ECO:0000256" key="13">
    <source>
        <dbReference type="ARBA" id="ARBA00070616"/>
    </source>
</evidence>
<dbReference type="InterPro" id="IPR036890">
    <property type="entry name" value="HATPase_C_sf"/>
</dbReference>
<dbReference type="CDD" id="cd00130">
    <property type="entry name" value="PAS"/>
    <property type="match status" value="1"/>
</dbReference>
<dbReference type="Gene3D" id="3.30.450.20">
    <property type="entry name" value="PAS domain"/>
    <property type="match status" value="1"/>
</dbReference>
<dbReference type="EMBL" id="WISR01000203">
    <property type="protein sequence ID" value="MQW35957.1"/>
    <property type="molecule type" value="Genomic_DNA"/>
</dbReference>